<dbReference type="Proteomes" id="UP000887565">
    <property type="component" value="Unplaced"/>
</dbReference>
<protein>
    <submittedName>
        <fullName evidence="2">Uncharacterized protein</fullName>
    </submittedName>
</protein>
<name>A0A915IIC9_ROMCU</name>
<dbReference type="AlphaFoldDB" id="A0A915IIC9"/>
<proteinExistence type="predicted"/>
<reference evidence="2" key="1">
    <citation type="submission" date="2022-11" db="UniProtKB">
        <authorList>
            <consortium name="WormBaseParasite"/>
        </authorList>
    </citation>
    <scope>IDENTIFICATION</scope>
</reference>
<organism evidence="1 2">
    <name type="scientific">Romanomermis culicivorax</name>
    <name type="common">Nematode worm</name>
    <dbReference type="NCBI Taxonomy" id="13658"/>
    <lineage>
        <taxon>Eukaryota</taxon>
        <taxon>Metazoa</taxon>
        <taxon>Ecdysozoa</taxon>
        <taxon>Nematoda</taxon>
        <taxon>Enoplea</taxon>
        <taxon>Dorylaimia</taxon>
        <taxon>Mermithida</taxon>
        <taxon>Mermithoidea</taxon>
        <taxon>Mermithidae</taxon>
        <taxon>Romanomermis</taxon>
    </lineage>
</organism>
<accession>A0A915IIC9</accession>
<sequence length="72" mass="8476">MHLTRLFEKLFCRGRTPHTQSSEESLKIRPTAYSNIGYDHDDDHHEEKCSAICYGDKLENVSRLLRIYCNEC</sequence>
<keyword evidence="1" id="KW-1185">Reference proteome</keyword>
<evidence type="ECO:0000313" key="2">
    <source>
        <dbReference type="WBParaSite" id="nRc.2.0.1.t13927-RA"/>
    </source>
</evidence>
<evidence type="ECO:0000313" key="1">
    <source>
        <dbReference type="Proteomes" id="UP000887565"/>
    </source>
</evidence>
<dbReference type="WBParaSite" id="nRc.2.0.1.t13927-RA">
    <property type="protein sequence ID" value="nRc.2.0.1.t13927-RA"/>
    <property type="gene ID" value="nRc.2.0.1.g13927"/>
</dbReference>